<proteinExistence type="inferred from homology"/>
<dbReference type="EC" id="2.1.1.77" evidence="3"/>
<dbReference type="GO" id="GO:0005737">
    <property type="term" value="C:cytoplasm"/>
    <property type="evidence" value="ECO:0007669"/>
    <property type="project" value="UniProtKB-SubCell"/>
</dbReference>
<dbReference type="HAMAP" id="MF_00090">
    <property type="entry name" value="PIMT"/>
    <property type="match status" value="1"/>
</dbReference>
<dbReference type="InterPro" id="IPR000682">
    <property type="entry name" value="PCMT"/>
</dbReference>
<dbReference type="NCBIfam" id="TIGR00080">
    <property type="entry name" value="pimt"/>
    <property type="match status" value="1"/>
</dbReference>
<evidence type="ECO:0000256" key="6">
    <source>
        <dbReference type="ARBA" id="ARBA00022679"/>
    </source>
</evidence>
<evidence type="ECO:0000256" key="5">
    <source>
        <dbReference type="ARBA" id="ARBA00022603"/>
    </source>
</evidence>
<dbReference type="PANTHER" id="PTHR11579:SF0">
    <property type="entry name" value="PROTEIN-L-ISOASPARTATE(D-ASPARTATE) O-METHYLTRANSFERASE"/>
    <property type="match status" value="1"/>
</dbReference>
<dbReference type="PROSITE" id="PS01279">
    <property type="entry name" value="PCMT"/>
    <property type="match status" value="1"/>
</dbReference>
<reference evidence="8" key="1">
    <citation type="submission" date="2019-03" db="EMBL/GenBank/DDBJ databases">
        <authorList>
            <person name="Hao L."/>
        </authorList>
    </citation>
    <scope>NUCLEOTIDE SEQUENCE</scope>
</reference>
<comment type="subcellular location">
    <subcellularLocation>
        <location evidence="1">Cytoplasm</location>
    </subcellularLocation>
</comment>
<evidence type="ECO:0000256" key="2">
    <source>
        <dbReference type="ARBA" id="ARBA00005369"/>
    </source>
</evidence>
<evidence type="ECO:0000313" key="8">
    <source>
        <dbReference type="EMBL" id="VFU14690.1"/>
    </source>
</evidence>
<dbReference type="Pfam" id="PF01135">
    <property type="entry name" value="PCMT"/>
    <property type="match status" value="1"/>
</dbReference>
<protein>
    <recommendedName>
        <fullName evidence="3">protein-L-isoaspartate(D-aspartate) O-methyltransferase</fullName>
        <ecNumber evidence="3">2.1.1.77</ecNumber>
    </recommendedName>
</protein>
<accession>A0A485M0Q7</accession>
<dbReference type="NCBIfam" id="NF001453">
    <property type="entry name" value="PRK00312.1"/>
    <property type="match status" value="1"/>
</dbReference>
<dbReference type="CDD" id="cd02440">
    <property type="entry name" value="AdoMet_MTases"/>
    <property type="match status" value="1"/>
</dbReference>
<dbReference type="Gene3D" id="3.40.50.150">
    <property type="entry name" value="Vaccinia Virus protein VP39"/>
    <property type="match status" value="1"/>
</dbReference>
<keyword evidence="7" id="KW-0949">S-adenosyl-L-methionine</keyword>
<dbReference type="InterPro" id="IPR029063">
    <property type="entry name" value="SAM-dependent_MTases_sf"/>
</dbReference>
<dbReference type="FunFam" id="3.40.50.150:FF:000010">
    <property type="entry name" value="Protein-L-isoaspartate O-methyltransferase"/>
    <property type="match status" value="1"/>
</dbReference>
<evidence type="ECO:0000256" key="3">
    <source>
        <dbReference type="ARBA" id="ARBA00011890"/>
    </source>
</evidence>
<sequence>MFDFNSSDKWLRERRLMVENQLKLRGIKNEAVLQSMLAVPRHCFVPANLQKYTYLDGPLPIGEGQTISQPYIVALMAELLEPSPGDRVLEIGTGSGYAAAVLAQMVATVYTIERHASLAAKAQEVFQALNYGNIITRVGDGTKGWPEEAPFDGILVSAGAPAVPKSLCNQLKPGGRLVVPAGERQCQELMLVRRGEDGGFSEEKLGEVVFVPLIGEEGWYR</sequence>
<keyword evidence="5 8" id="KW-0489">Methyltransferase</keyword>
<keyword evidence="4" id="KW-0963">Cytoplasm</keyword>
<dbReference type="SUPFAM" id="SSF53335">
    <property type="entry name" value="S-adenosyl-L-methionine-dependent methyltransferases"/>
    <property type="match status" value="1"/>
</dbReference>
<evidence type="ECO:0000256" key="1">
    <source>
        <dbReference type="ARBA" id="ARBA00004496"/>
    </source>
</evidence>
<evidence type="ECO:0000256" key="4">
    <source>
        <dbReference type="ARBA" id="ARBA00022490"/>
    </source>
</evidence>
<comment type="similarity">
    <text evidence="2">Belongs to the methyltransferase superfamily. L-isoaspartyl/D-aspartyl protein methyltransferase family.</text>
</comment>
<keyword evidence="6 8" id="KW-0808">Transferase</keyword>
<dbReference type="GO" id="GO:0004719">
    <property type="term" value="F:protein-L-isoaspartate (D-aspartate) O-methyltransferase activity"/>
    <property type="evidence" value="ECO:0007669"/>
    <property type="project" value="UniProtKB-EC"/>
</dbReference>
<dbReference type="GO" id="GO:0032259">
    <property type="term" value="P:methylation"/>
    <property type="evidence" value="ECO:0007669"/>
    <property type="project" value="UniProtKB-KW"/>
</dbReference>
<name>A0A485M0Q7_9ZZZZ</name>
<gene>
    <name evidence="8" type="primary">pcm</name>
    <name evidence="8" type="ORF">SCFA_2600008</name>
</gene>
<evidence type="ECO:0000256" key="7">
    <source>
        <dbReference type="ARBA" id="ARBA00022691"/>
    </source>
</evidence>
<dbReference type="AlphaFoldDB" id="A0A485M0Q7"/>
<dbReference type="EMBL" id="CAADRN010000180">
    <property type="protein sequence ID" value="VFU14690.1"/>
    <property type="molecule type" value="Genomic_DNA"/>
</dbReference>
<dbReference type="PANTHER" id="PTHR11579">
    <property type="entry name" value="PROTEIN-L-ISOASPARTATE O-METHYLTRANSFERASE"/>
    <property type="match status" value="1"/>
</dbReference>
<organism evidence="8">
    <name type="scientific">anaerobic digester metagenome</name>
    <dbReference type="NCBI Taxonomy" id="1263854"/>
    <lineage>
        <taxon>unclassified sequences</taxon>
        <taxon>metagenomes</taxon>
        <taxon>ecological metagenomes</taxon>
    </lineage>
</organism>